<evidence type="ECO:0000256" key="1">
    <source>
        <dbReference type="SAM" id="MobiDB-lite"/>
    </source>
</evidence>
<name>A0A4Y2INS6_ARAVE</name>
<evidence type="ECO:0000313" key="3">
    <source>
        <dbReference type="Proteomes" id="UP000499080"/>
    </source>
</evidence>
<organism evidence="2 3">
    <name type="scientific">Araneus ventricosus</name>
    <name type="common">Orbweaver spider</name>
    <name type="synonym">Epeira ventricosa</name>
    <dbReference type="NCBI Taxonomy" id="182803"/>
    <lineage>
        <taxon>Eukaryota</taxon>
        <taxon>Metazoa</taxon>
        <taxon>Ecdysozoa</taxon>
        <taxon>Arthropoda</taxon>
        <taxon>Chelicerata</taxon>
        <taxon>Arachnida</taxon>
        <taxon>Araneae</taxon>
        <taxon>Araneomorphae</taxon>
        <taxon>Entelegynae</taxon>
        <taxon>Araneoidea</taxon>
        <taxon>Araneidae</taxon>
        <taxon>Araneus</taxon>
    </lineage>
</organism>
<proteinExistence type="predicted"/>
<dbReference type="Proteomes" id="UP000499080">
    <property type="component" value="Unassembled WGS sequence"/>
</dbReference>
<feature type="compositionally biased region" description="Basic and acidic residues" evidence="1">
    <location>
        <begin position="8"/>
        <end position="32"/>
    </location>
</feature>
<protein>
    <submittedName>
        <fullName evidence="2">Uncharacterized protein</fullName>
    </submittedName>
</protein>
<sequence>MQNIEVEEISKVSESSEHKTPYIKSVDGEGKSENIISTPSTEISMDSTITESAEQDSCIKVSDFVNNDSSTVESYKSSVNEAVVSEEISKLISDTCDTVQIIVNDKSSASDVYKPSVNGIVVSEEISDTCDTVKIIVNDKSSTSDVYKPSVNEIVVSEEISKLISDTCNTVEIIVS</sequence>
<feature type="region of interest" description="Disordered" evidence="1">
    <location>
        <begin position="1"/>
        <end position="38"/>
    </location>
</feature>
<evidence type="ECO:0000313" key="2">
    <source>
        <dbReference type="EMBL" id="GBM78636.1"/>
    </source>
</evidence>
<comment type="caution">
    <text evidence="2">The sequence shown here is derived from an EMBL/GenBank/DDBJ whole genome shotgun (WGS) entry which is preliminary data.</text>
</comment>
<accession>A0A4Y2INS6</accession>
<reference evidence="2 3" key="1">
    <citation type="journal article" date="2019" name="Sci. Rep.">
        <title>Orb-weaving spider Araneus ventricosus genome elucidates the spidroin gene catalogue.</title>
        <authorList>
            <person name="Kono N."/>
            <person name="Nakamura H."/>
            <person name="Ohtoshi R."/>
            <person name="Moran D.A.P."/>
            <person name="Shinohara A."/>
            <person name="Yoshida Y."/>
            <person name="Fujiwara M."/>
            <person name="Mori M."/>
            <person name="Tomita M."/>
            <person name="Arakawa K."/>
        </authorList>
    </citation>
    <scope>NUCLEOTIDE SEQUENCE [LARGE SCALE GENOMIC DNA]</scope>
</reference>
<keyword evidence="3" id="KW-1185">Reference proteome</keyword>
<dbReference type="AlphaFoldDB" id="A0A4Y2INS6"/>
<dbReference type="EMBL" id="BGPR01002767">
    <property type="protein sequence ID" value="GBM78636.1"/>
    <property type="molecule type" value="Genomic_DNA"/>
</dbReference>
<gene>
    <name evidence="2" type="ORF">AVEN_99309_1</name>
</gene>